<reference evidence="1" key="1">
    <citation type="submission" date="2017-09" db="EMBL/GenBank/DDBJ databases">
        <title>Contemporary evolution of a Lepidopteran species, Heliothis virescens, in response to modern agricultural practices.</title>
        <authorList>
            <person name="Fritz M.L."/>
            <person name="Deyonke A.M."/>
            <person name="Papanicolaou A."/>
            <person name="Micinski S."/>
            <person name="Westbrook J."/>
            <person name="Gould F."/>
        </authorList>
    </citation>
    <scope>NUCLEOTIDE SEQUENCE [LARGE SCALE GENOMIC DNA]</scope>
    <source>
        <strain evidence="1">HvINT-</strain>
        <tissue evidence="1">Whole body</tissue>
    </source>
</reference>
<comment type="caution">
    <text evidence="1">The sequence shown here is derived from an EMBL/GenBank/DDBJ whole genome shotgun (WGS) entry which is preliminary data.</text>
</comment>
<proteinExistence type="predicted"/>
<organism evidence="1">
    <name type="scientific">Heliothis virescens</name>
    <name type="common">Tobacco budworm moth</name>
    <dbReference type="NCBI Taxonomy" id="7102"/>
    <lineage>
        <taxon>Eukaryota</taxon>
        <taxon>Metazoa</taxon>
        <taxon>Ecdysozoa</taxon>
        <taxon>Arthropoda</taxon>
        <taxon>Hexapoda</taxon>
        <taxon>Insecta</taxon>
        <taxon>Pterygota</taxon>
        <taxon>Neoptera</taxon>
        <taxon>Endopterygota</taxon>
        <taxon>Lepidoptera</taxon>
        <taxon>Glossata</taxon>
        <taxon>Ditrysia</taxon>
        <taxon>Noctuoidea</taxon>
        <taxon>Noctuidae</taxon>
        <taxon>Heliothinae</taxon>
        <taxon>Heliothis</taxon>
    </lineage>
</organism>
<dbReference type="GO" id="GO:0061630">
    <property type="term" value="F:ubiquitin protein ligase activity"/>
    <property type="evidence" value="ECO:0007669"/>
    <property type="project" value="TreeGrafter"/>
</dbReference>
<dbReference type="GO" id="GO:0005886">
    <property type="term" value="C:plasma membrane"/>
    <property type="evidence" value="ECO:0007669"/>
    <property type="project" value="TreeGrafter"/>
</dbReference>
<protein>
    <submittedName>
        <fullName evidence="1">Uncharacterized protein</fullName>
    </submittedName>
</protein>
<name>A0A2A4J982_HELVI</name>
<dbReference type="GO" id="GO:0005634">
    <property type="term" value="C:nucleus"/>
    <property type="evidence" value="ECO:0007669"/>
    <property type="project" value="TreeGrafter"/>
</dbReference>
<dbReference type="Gene3D" id="1.10.10.2360">
    <property type="match status" value="1"/>
</dbReference>
<evidence type="ECO:0000313" key="1">
    <source>
        <dbReference type="EMBL" id="PCG67972.1"/>
    </source>
</evidence>
<accession>A0A2A4J982</accession>
<dbReference type="InterPro" id="IPR014756">
    <property type="entry name" value="Ig_E-set"/>
</dbReference>
<dbReference type="AlphaFoldDB" id="A0A2A4J982"/>
<dbReference type="SUPFAM" id="SSF81296">
    <property type="entry name" value="E set domains"/>
    <property type="match status" value="1"/>
</dbReference>
<dbReference type="PANTHER" id="PTHR45943:SF1">
    <property type="entry name" value="E3 UBIQUITIN-PROTEIN LIGASE MYCBP2"/>
    <property type="match status" value="1"/>
</dbReference>
<dbReference type="PANTHER" id="PTHR45943">
    <property type="entry name" value="E3 UBIQUITIN-PROTEIN LIGASE MYCBP2"/>
    <property type="match status" value="1"/>
</dbReference>
<dbReference type="STRING" id="7102.A0A2A4J982"/>
<dbReference type="GO" id="GO:0008582">
    <property type="term" value="P:regulation of synaptic assembly at neuromuscular junction"/>
    <property type="evidence" value="ECO:0007669"/>
    <property type="project" value="TreeGrafter"/>
</dbReference>
<sequence>MCAGAGRALSADNQRARIPDVPYQPTVRETMCFHAITMMKAYQDYSFEELRLASESWSDGGAVGGTFVHGGGIPAERVPVREIADGSYLASWTPRTPGAYICRCTLDGQPAPQEVTLEVMESAAAAAAERGVQAGASPAAPPRMRRFLARHSAGLRVRASPSLQAEEIGRVPCGSNIDFLEEIVNKDGTWVRLSAASVRAYTEGLAEVAWCLQHHRHLDRALLVPLPDPPAVRMPLHLRTHINGSLIMRLVVNEVMLQRARPDGAWGARDADAWPTLDDEGKRVCVTTCPLLVCF</sequence>
<dbReference type="GO" id="GO:0007411">
    <property type="term" value="P:axon guidance"/>
    <property type="evidence" value="ECO:0007669"/>
    <property type="project" value="TreeGrafter"/>
</dbReference>
<dbReference type="EMBL" id="NWSH01002564">
    <property type="protein sequence ID" value="PCG67972.1"/>
    <property type="molecule type" value="Genomic_DNA"/>
</dbReference>
<gene>
    <name evidence="1" type="ORF">B5V51_5746</name>
</gene>